<protein>
    <recommendedName>
        <fullName evidence="4">Secreted protein</fullName>
    </recommendedName>
</protein>
<reference evidence="2 3" key="1">
    <citation type="journal article" date="2010" name="Science">
        <title>Genomic comparison of the ants Camponotus floridanus and Harpegnathos saltator.</title>
        <authorList>
            <person name="Bonasio R."/>
            <person name="Zhang G."/>
            <person name="Ye C."/>
            <person name="Mutti N.S."/>
            <person name="Fang X."/>
            <person name="Qin N."/>
            <person name="Donahue G."/>
            <person name="Yang P."/>
            <person name="Li Q."/>
            <person name="Li C."/>
            <person name="Zhang P."/>
            <person name="Huang Z."/>
            <person name="Berger S.L."/>
            <person name="Reinberg D."/>
            <person name="Wang J."/>
            <person name="Liebig J."/>
        </authorList>
    </citation>
    <scope>NUCLEOTIDE SEQUENCE [LARGE SCALE GENOMIC DNA]</scope>
    <source>
        <strain evidence="2 3">R22 G/1</strain>
    </source>
</reference>
<feature type="signal peptide" evidence="1">
    <location>
        <begin position="1"/>
        <end position="19"/>
    </location>
</feature>
<evidence type="ECO:0000256" key="1">
    <source>
        <dbReference type="SAM" id="SignalP"/>
    </source>
</evidence>
<keyword evidence="3" id="KW-1185">Reference proteome</keyword>
<dbReference type="Proteomes" id="UP000008237">
    <property type="component" value="Unassembled WGS sequence"/>
</dbReference>
<dbReference type="EMBL" id="GL446721">
    <property type="protein sequence ID" value="EFN87315.1"/>
    <property type="molecule type" value="Genomic_DNA"/>
</dbReference>
<evidence type="ECO:0000313" key="2">
    <source>
        <dbReference type="EMBL" id="EFN87315.1"/>
    </source>
</evidence>
<gene>
    <name evidence="2" type="ORF">EAI_06085</name>
</gene>
<name>E2BAF3_HARSA</name>
<evidence type="ECO:0000313" key="3">
    <source>
        <dbReference type="Proteomes" id="UP000008237"/>
    </source>
</evidence>
<feature type="chain" id="PRO_5003157448" description="Secreted protein" evidence="1">
    <location>
        <begin position="20"/>
        <end position="125"/>
    </location>
</feature>
<accession>E2BAF3</accession>
<organism evidence="3">
    <name type="scientific">Harpegnathos saltator</name>
    <name type="common">Jerdon's jumping ant</name>
    <dbReference type="NCBI Taxonomy" id="610380"/>
    <lineage>
        <taxon>Eukaryota</taxon>
        <taxon>Metazoa</taxon>
        <taxon>Ecdysozoa</taxon>
        <taxon>Arthropoda</taxon>
        <taxon>Hexapoda</taxon>
        <taxon>Insecta</taxon>
        <taxon>Pterygota</taxon>
        <taxon>Neoptera</taxon>
        <taxon>Endopterygota</taxon>
        <taxon>Hymenoptera</taxon>
        <taxon>Apocrita</taxon>
        <taxon>Aculeata</taxon>
        <taxon>Formicoidea</taxon>
        <taxon>Formicidae</taxon>
        <taxon>Ponerinae</taxon>
        <taxon>Ponerini</taxon>
        <taxon>Harpegnathos</taxon>
    </lineage>
</organism>
<proteinExistence type="predicted"/>
<dbReference type="AlphaFoldDB" id="E2BAF3"/>
<sequence>MMVDMVVVVVVMMKMFLLGASHPTLSAPRPAAALAKATTANLIPEIRSRTKSHNEASGLLTDESCRSTVQIDLHENAEINRLSALSMIRRSFYHLAMIGTDLAEKGKSILERVTVFPCNSAANKR</sequence>
<evidence type="ECO:0008006" key="4">
    <source>
        <dbReference type="Google" id="ProtNLM"/>
    </source>
</evidence>
<keyword evidence="1" id="KW-0732">Signal</keyword>
<dbReference type="InParanoid" id="E2BAF3"/>